<keyword evidence="2" id="KW-1185">Reference proteome</keyword>
<accession>D4Z293</accession>
<dbReference type="InterPro" id="IPR043135">
    <property type="entry name" value="Fur_C"/>
</dbReference>
<dbReference type="KEGG" id="sjp:SJA_C1-18910"/>
<protein>
    <submittedName>
        <fullName evidence="1">Fur-family ferric uptake regulator</fullName>
    </submittedName>
</protein>
<organism evidence="1 2">
    <name type="scientific">Sphingobium indicum (strain DSM 16413 / CCM 7287 / MTCC 6362 / UT26 / NBRC 101211 / UT26S)</name>
    <name type="common">Sphingobium japonicum</name>
    <dbReference type="NCBI Taxonomy" id="452662"/>
    <lineage>
        <taxon>Bacteria</taxon>
        <taxon>Pseudomonadati</taxon>
        <taxon>Pseudomonadota</taxon>
        <taxon>Alphaproteobacteria</taxon>
        <taxon>Sphingomonadales</taxon>
        <taxon>Sphingomonadaceae</taxon>
        <taxon>Sphingobium</taxon>
    </lineage>
</organism>
<dbReference type="HOGENOM" id="CLU_2119556_0_0_5"/>
<dbReference type="AlphaFoldDB" id="D4Z293"/>
<gene>
    <name evidence="1" type="ordered locus">SJA_C1-18910</name>
</gene>
<evidence type="ECO:0000313" key="1">
    <source>
        <dbReference type="EMBL" id="BAI96725.1"/>
    </source>
</evidence>
<proteinExistence type="predicted"/>
<reference evidence="1 2" key="1">
    <citation type="journal article" date="2010" name="J. Bacteriol.">
        <title>Complete genome sequence of the representative gamma-hexachlorocyclohexane-degrading bacterium Sphingobium japonicum UT26.</title>
        <authorList>
            <person name="Nagata Y."/>
            <person name="Ohtsubo Y."/>
            <person name="Endo R."/>
            <person name="Ichikawa N."/>
            <person name="Ankai A."/>
            <person name="Oguchi A."/>
            <person name="Fukui S."/>
            <person name="Fujita N."/>
            <person name="Tsuda M."/>
        </authorList>
    </citation>
    <scope>NUCLEOTIDE SEQUENCE [LARGE SCALE GENOMIC DNA]</scope>
    <source>
        <strain evidence="2">DSM 16413 / CCM 7287 / MTCC 6362 / UT26 / NBRC 101211 / UT26S</strain>
    </source>
</reference>
<dbReference type="InterPro" id="IPR036390">
    <property type="entry name" value="WH_DNA-bd_sf"/>
</dbReference>
<dbReference type="EMBL" id="AP010803">
    <property type="protein sequence ID" value="BAI96725.1"/>
    <property type="molecule type" value="Genomic_DNA"/>
</dbReference>
<dbReference type="Proteomes" id="UP000007753">
    <property type="component" value="Chromosome 1"/>
</dbReference>
<name>D4Z293_SPHIU</name>
<sequence length="114" mass="12660">MPLSAYDLAALIRGDGMRITPVAVYRSLDRLCRRHEAEKVVTLSAYRIKDRAKALLMICQGCDRTRSVSASKLHDAIVQIMSETGFCSDGIAIEVTGYCQECQRTADHVHDEDA</sequence>
<dbReference type="eggNOG" id="COG0735">
    <property type="taxonomic scope" value="Bacteria"/>
</dbReference>
<dbReference type="SUPFAM" id="SSF46785">
    <property type="entry name" value="Winged helix' DNA-binding domain"/>
    <property type="match status" value="1"/>
</dbReference>
<dbReference type="STRING" id="452662.SJA_C1-18910"/>
<evidence type="ECO:0000313" key="2">
    <source>
        <dbReference type="Proteomes" id="UP000007753"/>
    </source>
</evidence>
<dbReference type="Gene3D" id="3.30.1490.190">
    <property type="match status" value="1"/>
</dbReference>